<dbReference type="GO" id="GO:0003677">
    <property type="term" value="F:DNA binding"/>
    <property type="evidence" value="ECO:0007669"/>
    <property type="project" value="InterPro"/>
</dbReference>
<dbReference type="PANTHER" id="PTHR13451">
    <property type="entry name" value="CLASS II CROSSOVER JUNCTION ENDONUCLEASE MUS81"/>
    <property type="match status" value="1"/>
</dbReference>
<evidence type="ECO:0000259" key="2">
    <source>
        <dbReference type="SMART" id="SM00891"/>
    </source>
</evidence>
<evidence type="ECO:0000313" key="3">
    <source>
        <dbReference type="EMBL" id="QHU35242.1"/>
    </source>
</evidence>
<dbReference type="InterPro" id="IPR033309">
    <property type="entry name" value="Mus81"/>
</dbReference>
<dbReference type="SMART" id="SM00891">
    <property type="entry name" value="ERCC4"/>
    <property type="match status" value="1"/>
</dbReference>
<name>A0A6C0M156_9ZZZZ</name>
<dbReference type="GO" id="GO:0005634">
    <property type="term" value="C:nucleus"/>
    <property type="evidence" value="ECO:0007669"/>
    <property type="project" value="TreeGrafter"/>
</dbReference>
<dbReference type="InterPro" id="IPR011335">
    <property type="entry name" value="Restrct_endonuc-II-like"/>
</dbReference>
<protein>
    <recommendedName>
        <fullName evidence="2">ERCC4 domain-containing protein</fullName>
    </recommendedName>
</protein>
<dbReference type="GO" id="GO:0048476">
    <property type="term" value="C:Holliday junction resolvase complex"/>
    <property type="evidence" value="ECO:0007669"/>
    <property type="project" value="TreeGrafter"/>
</dbReference>
<dbReference type="AlphaFoldDB" id="A0A6C0M156"/>
<dbReference type="EMBL" id="MN740585">
    <property type="protein sequence ID" value="QHU35242.1"/>
    <property type="molecule type" value="Genomic_DNA"/>
</dbReference>
<keyword evidence="1" id="KW-0378">Hydrolase</keyword>
<dbReference type="GO" id="GO:0048257">
    <property type="term" value="F:3'-flap endonuclease activity"/>
    <property type="evidence" value="ECO:0007669"/>
    <property type="project" value="TreeGrafter"/>
</dbReference>
<dbReference type="InterPro" id="IPR006166">
    <property type="entry name" value="ERCC4_domain"/>
</dbReference>
<dbReference type="Pfam" id="PF02732">
    <property type="entry name" value="ERCC4"/>
    <property type="match status" value="1"/>
</dbReference>
<dbReference type="GO" id="GO:0031573">
    <property type="term" value="P:mitotic intra-S DNA damage checkpoint signaling"/>
    <property type="evidence" value="ECO:0007669"/>
    <property type="project" value="TreeGrafter"/>
</dbReference>
<dbReference type="GO" id="GO:0000712">
    <property type="term" value="P:resolution of meiotic recombination intermediates"/>
    <property type="evidence" value="ECO:0007669"/>
    <property type="project" value="TreeGrafter"/>
</dbReference>
<reference evidence="3" key="1">
    <citation type="journal article" date="2020" name="Nature">
        <title>Giant virus diversity and host interactions through global metagenomics.</title>
        <authorList>
            <person name="Schulz F."/>
            <person name="Roux S."/>
            <person name="Paez-Espino D."/>
            <person name="Jungbluth S."/>
            <person name="Walsh D.A."/>
            <person name="Denef V.J."/>
            <person name="McMahon K.D."/>
            <person name="Konstantinidis K.T."/>
            <person name="Eloe-Fadrosh E.A."/>
            <person name="Kyrpides N.C."/>
            <person name="Woyke T."/>
        </authorList>
    </citation>
    <scope>NUCLEOTIDE SEQUENCE</scope>
    <source>
        <strain evidence="3">GVMAG-S-1017745-26</strain>
    </source>
</reference>
<dbReference type="SUPFAM" id="SSF52980">
    <property type="entry name" value="Restriction endonuclease-like"/>
    <property type="match status" value="1"/>
</dbReference>
<evidence type="ECO:0000256" key="1">
    <source>
        <dbReference type="ARBA" id="ARBA00022801"/>
    </source>
</evidence>
<dbReference type="Gene3D" id="3.40.50.10130">
    <property type="match status" value="1"/>
</dbReference>
<dbReference type="PANTHER" id="PTHR13451:SF0">
    <property type="entry name" value="CROSSOVER JUNCTION ENDONUCLEASE MUS81"/>
    <property type="match status" value="1"/>
</dbReference>
<accession>A0A6C0M156</accession>
<dbReference type="GO" id="GO:0008821">
    <property type="term" value="F:crossover junction DNA endonuclease activity"/>
    <property type="evidence" value="ECO:0007669"/>
    <property type="project" value="InterPro"/>
</dbReference>
<dbReference type="GO" id="GO:0000727">
    <property type="term" value="P:double-strand break repair via break-induced replication"/>
    <property type="evidence" value="ECO:0007669"/>
    <property type="project" value="TreeGrafter"/>
</dbReference>
<sequence length="288" mass="33592">MKIQVDYREKKLIKILNAKLEELEFKNIEITVEDLPLGDIIICDDNSFEKLIIERKSLNDLASSIRDGRYSEQSFRLDKNKIHNHNIVYLMEGDIHRYSSKYSKISKKTLQVTMFCINYFKGFSIMKTRDVLETAEYILIITDKLSREKVRKNFYKNIENEKNENEKSTLIGGEKLQLNIENMDSPKHNKRYSEVISKVKKKNIRPDNIGEIILSQIPGISSKTSMVIMNHFSSLHDLLTQLKNDPNCLNHIETKTKNGNRKISQTIKSNIKNYLLYNKDSTVIKINA</sequence>
<feature type="domain" description="ERCC4" evidence="2">
    <location>
        <begin position="2"/>
        <end position="95"/>
    </location>
</feature>
<proteinExistence type="predicted"/>
<organism evidence="3">
    <name type="scientific">viral metagenome</name>
    <dbReference type="NCBI Taxonomy" id="1070528"/>
    <lineage>
        <taxon>unclassified sequences</taxon>
        <taxon>metagenomes</taxon>
        <taxon>organismal metagenomes</taxon>
    </lineage>
</organism>
<dbReference type="GO" id="GO:0006308">
    <property type="term" value="P:DNA catabolic process"/>
    <property type="evidence" value="ECO:0007669"/>
    <property type="project" value="InterPro"/>
</dbReference>